<dbReference type="NCBIfam" id="NF041216">
    <property type="entry name" value="CU044_2847_fam"/>
    <property type="match status" value="1"/>
</dbReference>
<feature type="domain" description="Trypsin-co-occurring" evidence="1">
    <location>
        <begin position="7"/>
        <end position="101"/>
    </location>
</feature>
<sequence length="106" mass="11106">MSEMVRYQLDDGSSVLVEVDEDAAGIERVSRGHDGVLEAGRRLTEALAGVRDAADASVQALRVLSPDGLELEFGVKLTCEAGAVIAKTAGEGHFTVKLSWRPGGAP</sequence>
<evidence type="ECO:0000313" key="3">
    <source>
        <dbReference type="Proteomes" id="UP000198507"/>
    </source>
</evidence>
<accession>A0A1I0BGR7</accession>
<evidence type="ECO:0000259" key="1">
    <source>
        <dbReference type="Pfam" id="PF19493"/>
    </source>
</evidence>
<dbReference type="Proteomes" id="UP000198507">
    <property type="component" value="Unassembled WGS sequence"/>
</dbReference>
<dbReference type="Pfam" id="PF19493">
    <property type="entry name" value="Trypco1"/>
    <property type="match status" value="1"/>
</dbReference>
<name>A0A1I0BGR7_9ACTN</name>
<dbReference type="OrthoDB" id="574243at2"/>
<protein>
    <recommendedName>
        <fullName evidence="1">Trypsin-co-occurring domain-containing protein</fullName>
    </recommendedName>
</protein>
<keyword evidence="3" id="KW-1185">Reference proteome</keyword>
<proteinExistence type="predicted"/>
<reference evidence="3" key="1">
    <citation type="submission" date="2016-10" db="EMBL/GenBank/DDBJ databases">
        <authorList>
            <person name="Varghese N."/>
            <person name="Submissions S."/>
        </authorList>
    </citation>
    <scope>NUCLEOTIDE SEQUENCE [LARGE SCALE GENOMIC DNA]</scope>
    <source>
        <strain evidence="3">DSM 44209</strain>
    </source>
</reference>
<dbReference type="AlphaFoldDB" id="A0A1I0BGR7"/>
<dbReference type="InterPro" id="IPR045794">
    <property type="entry name" value="Trypco1"/>
</dbReference>
<dbReference type="EMBL" id="FOIE01000002">
    <property type="protein sequence ID" value="SET06082.1"/>
    <property type="molecule type" value="Genomic_DNA"/>
</dbReference>
<gene>
    <name evidence="2" type="ORF">SAMN04488546_1283</name>
</gene>
<dbReference type="RefSeq" id="WP_091440762.1">
    <property type="nucleotide sequence ID" value="NZ_FOIE01000002.1"/>
</dbReference>
<evidence type="ECO:0000313" key="2">
    <source>
        <dbReference type="EMBL" id="SET06082.1"/>
    </source>
</evidence>
<organism evidence="2 3">
    <name type="scientific">Geodermatophilus poikilotrophus</name>
    <dbReference type="NCBI Taxonomy" id="1333667"/>
    <lineage>
        <taxon>Bacteria</taxon>
        <taxon>Bacillati</taxon>
        <taxon>Actinomycetota</taxon>
        <taxon>Actinomycetes</taxon>
        <taxon>Geodermatophilales</taxon>
        <taxon>Geodermatophilaceae</taxon>
        <taxon>Geodermatophilus</taxon>
    </lineage>
</organism>